<keyword evidence="3" id="KW-1185">Reference proteome</keyword>
<dbReference type="Proteomes" id="UP001485043">
    <property type="component" value="Unassembled WGS sequence"/>
</dbReference>
<feature type="region of interest" description="Disordered" evidence="1">
    <location>
        <begin position="251"/>
        <end position="281"/>
    </location>
</feature>
<dbReference type="SUPFAM" id="SSF46689">
    <property type="entry name" value="Homeodomain-like"/>
    <property type="match status" value="1"/>
</dbReference>
<dbReference type="AlphaFoldDB" id="A0AAW1TGT9"/>
<accession>A0AAW1TGT9</accession>
<sequence length="434" mass="48042">MAEGSHRYYQPSEHKPFYGDAEAYQAMQQGQHMQAHTHSMQSGGFDAGPAITPPPMGTHFSHATLEELRLEQVQFIAERDMDRLQSPRNLLFALVAEVGSLSSVFQWRGDSVARQLPNFSQTERGSVSDSLSEVLFVLLRLADSCGVDLAASAHHKLQKNSHKFPADRARGVSLDHYSRPRMLMKEDSLDPTGGKRKRFTEDQLNALQKLAEDAQWSLVSVPREARDKFCSEWEITKERLHNFFNNRKPKDLKKARSRLPESGSQEGAGEEEHPPNDFSSMGVRTYCKPSWALRTLASQPAEAGSHQLAAGGSCPTRHALAVQLLGWRQTGAAALRSAHLAMRLFQNAARTADTDRRCSTAMGLRDQQSQRGICGIVQQPAVTLRAVLRHLFKQAHATAGGLFGNQYIGEAHRSACDEGSAVHGAFSSPHTFHI</sequence>
<evidence type="ECO:0000313" key="3">
    <source>
        <dbReference type="Proteomes" id="UP001485043"/>
    </source>
</evidence>
<gene>
    <name evidence="2" type="ORF">WJX84_007313</name>
</gene>
<protein>
    <submittedName>
        <fullName evidence="2">Uncharacterized protein</fullName>
    </submittedName>
</protein>
<dbReference type="PANTHER" id="PTHR14552">
    <property type="match status" value="1"/>
</dbReference>
<dbReference type="Gene3D" id="1.10.287.1080">
    <property type="entry name" value="MazG-like"/>
    <property type="match status" value="1"/>
</dbReference>
<organism evidence="2 3">
    <name type="scientific">Apatococcus fuscideae</name>
    <dbReference type="NCBI Taxonomy" id="2026836"/>
    <lineage>
        <taxon>Eukaryota</taxon>
        <taxon>Viridiplantae</taxon>
        <taxon>Chlorophyta</taxon>
        <taxon>core chlorophytes</taxon>
        <taxon>Trebouxiophyceae</taxon>
        <taxon>Chlorellales</taxon>
        <taxon>Chlorellaceae</taxon>
        <taxon>Apatococcus</taxon>
    </lineage>
</organism>
<comment type="caution">
    <text evidence="2">The sequence shown here is derived from an EMBL/GenBank/DDBJ whole genome shotgun (WGS) entry which is preliminary data.</text>
</comment>
<dbReference type="EMBL" id="JALJOV010000040">
    <property type="protein sequence ID" value="KAK9868207.1"/>
    <property type="molecule type" value="Genomic_DNA"/>
</dbReference>
<evidence type="ECO:0000256" key="1">
    <source>
        <dbReference type="SAM" id="MobiDB-lite"/>
    </source>
</evidence>
<dbReference type="Gene3D" id="1.10.10.60">
    <property type="entry name" value="Homeodomain-like"/>
    <property type="match status" value="1"/>
</dbReference>
<feature type="region of interest" description="Disordered" evidence="1">
    <location>
        <begin position="28"/>
        <end position="50"/>
    </location>
</feature>
<dbReference type="InterPro" id="IPR009057">
    <property type="entry name" value="Homeodomain-like_sf"/>
</dbReference>
<reference evidence="2 3" key="1">
    <citation type="journal article" date="2024" name="Nat. Commun.">
        <title>Phylogenomics reveals the evolutionary origins of lichenization in chlorophyte algae.</title>
        <authorList>
            <person name="Puginier C."/>
            <person name="Libourel C."/>
            <person name="Otte J."/>
            <person name="Skaloud P."/>
            <person name="Haon M."/>
            <person name="Grisel S."/>
            <person name="Petersen M."/>
            <person name="Berrin J.G."/>
            <person name="Delaux P.M."/>
            <person name="Dal Grande F."/>
            <person name="Keller J."/>
        </authorList>
    </citation>
    <scope>NUCLEOTIDE SEQUENCE [LARGE SCALE GENOMIC DNA]</scope>
    <source>
        <strain evidence="2 3">SAG 2523</strain>
    </source>
</reference>
<dbReference type="SUPFAM" id="SSF101386">
    <property type="entry name" value="all-alpha NTP pyrophosphatases"/>
    <property type="match status" value="1"/>
</dbReference>
<evidence type="ECO:0000313" key="2">
    <source>
        <dbReference type="EMBL" id="KAK9868207.1"/>
    </source>
</evidence>
<proteinExistence type="predicted"/>
<name>A0AAW1TGT9_9CHLO</name>
<dbReference type="PANTHER" id="PTHR14552:SF21">
    <property type="entry name" value="DCTP PYROPHOSPHATASE 1"/>
    <property type="match status" value="1"/>
</dbReference>